<dbReference type="AlphaFoldDB" id="A0A875S6F0"/>
<organism evidence="5 6">
    <name type="scientific">Eeniella nana</name>
    <name type="common">Yeast</name>
    <name type="synonym">Brettanomyces nanus</name>
    <dbReference type="NCBI Taxonomy" id="13502"/>
    <lineage>
        <taxon>Eukaryota</taxon>
        <taxon>Fungi</taxon>
        <taxon>Dikarya</taxon>
        <taxon>Ascomycota</taxon>
        <taxon>Saccharomycotina</taxon>
        <taxon>Pichiomycetes</taxon>
        <taxon>Pichiales</taxon>
        <taxon>Pichiaceae</taxon>
        <taxon>Brettanomyces</taxon>
    </lineage>
</organism>
<keyword evidence="6" id="KW-1185">Reference proteome</keyword>
<dbReference type="InterPro" id="IPR051350">
    <property type="entry name" value="WD_repeat-ST_regulator"/>
</dbReference>
<dbReference type="InterPro" id="IPR019775">
    <property type="entry name" value="WD40_repeat_CS"/>
</dbReference>
<dbReference type="OrthoDB" id="972532at2759"/>
<evidence type="ECO:0000256" key="4">
    <source>
        <dbReference type="SAM" id="MobiDB-lite"/>
    </source>
</evidence>
<dbReference type="RefSeq" id="XP_038778874.1">
    <property type="nucleotide sequence ID" value="XM_038922946.1"/>
</dbReference>
<dbReference type="Proteomes" id="UP000662931">
    <property type="component" value="Chromosome 3"/>
</dbReference>
<dbReference type="SMART" id="SM00320">
    <property type="entry name" value="WD40"/>
    <property type="match status" value="5"/>
</dbReference>
<protein>
    <submittedName>
        <fullName evidence="5">Uncharacterized protein</fullName>
    </submittedName>
</protein>
<dbReference type="PANTHER" id="PTHR22838">
    <property type="entry name" value="WD REPEAT PROTEIN 26-RELATED"/>
    <property type="match status" value="1"/>
</dbReference>
<evidence type="ECO:0000256" key="2">
    <source>
        <dbReference type="ARBA" id="ARBA00022737"/>
    </source>
</evidence>
<dbReference type="InterPro" id="IPR015943">
    <property type="entry name" value="WD40/YVTN_repeat-like_dom_sf"/>
</dbReference>
<dbReference type="PROSITE" id="PS50294">
    <property type="entry name" value="WD_REPEATS_REGION"/>
    <property type="match status" value="2"/>
</dbReference>
<feature type="repeat" description="WD" evidence="3">
    <location>
        <begin position="284"/>
        <end position="325"/>
    </location>
</feature>
<name>A0A875S6F0_EENNA</name>
<gene>
    <name evidence="5" type="ORF">FOA43_002661</name>
</gene>
<dbReference type="GO" id="GO:0043161">
    <property type="term" value="P:proteasome-mediated ubiquitin-dependent protein catabolic process"/>
    <property type="evidence" value="ECO:0007669"/>
    <property type="project" value="TreeGrafter"/>
</dbReference>
<dbReference type="GO" id="GO:0034657">
    <property type="term" value="C:GID complex"/>
    <property type="evidence" value="ECO:0007669"/>
    <property type="project" value="TreeGrafter"/>
</dbReference>
<dbReference type="PROSITE" id="PS00678">
    <property type="entry name" value="WD_REPEATS_1"/>
    <property type="match status" value="1"/>
</dbReference>
<dbReference type="Gene3D" id="2.130.10.10">
    <property type="entry name" value="YVTN repeat-like/Quinoprotein amine dehydrogenase"/>
    <property type="match status" value="2"/>
</dbReference>
<evidence type="ECO:0000313" key="5">
    <source>
        <dbReference type="EMBL" id="QPG75309.1"/>
    </source>
</evidence>
<dbReference type="SUPFAM" id="SSF50978">
    <property type="entry name" value="WD40 repeat-like"/>
    <property type="match status" value="1"/>
</dbReference>
<feature type="region of interest" description="Disordered" evidence="4">
    <location>
        <begin position="1"/>
        <end position="22"/>
    </location>
</feature>
<evidence type="ECO:0000256" key="3">
    <source>
        <dbReference type="PROSITE-ProRule" id="PRU00221"/>
    </source>
</evidence>
<feature type="compositionally biased region" description="Polar residues" evidence="4">
    <location>
        <begin position="8"/>
        <end position="18"/>
    </location>
</feature>
<dbReference type="Pfam" id="PF00400">
    <property type="entry name" value="WD40"/>
    <property type="match status" value="4"/>
</dbReference>
<evidence type="ECO:0000256" key="1">
    <source>
        <dbReference type="ARBA" id="ARBA00022574"/>
    </source>
</evidence>
<evidence type="ECO:0000313" key="6">
    <source>
        <dbReference type="Proteomes" id="UP000662931"/>
    </source>
</evidence>
<keyword evidence="1 3" id="KW-0853">WD repeat</keyword>
<dbReference type="EMBL" id="CP064814">
    <property type="protein sequence ID" value="QPG75309.1"/>
    <property type="molecule type" value="Genomic_DNA"/>
</dbReference>
<dbReference type="KEGG" id="bnn:FOA43_002661"/>
<dbReference type="InterPro" id="IPR001680">
    <property type="entry name" value="WD40_rpt"/>
</dbReference>
<sequence length="584" mass="65918">MGTKRRQVNTNSPETRASASERAIQSVLSRSIGNGTNGTNKEMLKLISQYFYNLGNPVFSQLADEISERTGVKLIDGPIGRLQEMITSPKRYNLSQLEVQSELIRLIAEIDPSSNDLSRYSFAMSCFAKHLFLEALLISNNVQRAVSVLRDFSGNIEESLSGDLTDLLMDEKPNGISVDGIFQKKLQRLNWPADCTIKQSRELLLGEIMQLVPSADTPAPNRLVKLMGEALSYEQITNPYYFPPFKDSSTLSLPSVSPIYRDNSLVLPVETRLNSLPVHLKRSLLLHENEVWFVKYSHTGHFLASASTDKMIIIYDADDNYSVYKKLTGHEGSIIYFSWSDDDTKLITSSFDQNTKIWDVESGTCTTIHNESFFASNARVWSIEFLGEDNIFVVGSPDKELGIFDKDGFMVHNFSPNYRVDDLTVINNDILCAVTHSCNLMIFNLKDKDYKLLSTVKITQKPTAITHSPSDPKHILINVKPDQIQLWNIEDPERPYLQNKYYGLQQSDFIIRGCMSDRNLILSGSEDGLVYVWNTRFGNLITSLAGHKSLINCIAWRPNPNGTKAGCEWASCGDDRRVNIWGFK</sequence>
<dbReference type="PANTHER" id="PTHR22838:SF0">
    <property type="entry name" value="WD REPEAT-CONTAINING PROTEIN 26"/>
    <property type="match status" value="1"/>
</dbReference>
<reference evidence="5" key="1">
    <citation type="submission" date="2020-10" db="EMBL/GenBank/DDBJ databases">
        <authorList>
            <person name="Roach M.J.R."/>
        </authorList>
    </citation>
    <scope>NUCLEOTIDE SEQUENCE</scope>
    <source>
        <strain evidence="5">CBS 1945</strain>
    </source>
</reference>
<feature type="repeat" description="WD" evidence="3">
    <location>
        <begin position="327"/>
        <end position="368"/>
    </location>
</feature>
<dbReference type="PROSITE" id="PS50082">
    <property type="entry name" value="WD_REPEATS_2"/>
    <property type="match status" value="4"/>
</dbReference>
<proteinExistence type="predicted"/>
<dbReference type="InterPro" id="IPR036322">
    <property type="entry name" value="WD40_repeat_dom_sf"/>
</dbReference>
<feature type="repeat" description="WD" evidence="3">
    <location>
        <begin position="517"/>
        <end position="543"/>
    </location>
</feature>
<feature type="repeat" description="WD" evidence="3">
    <location>
        <begin position="544"/>
        <end position="584"/>
    </location>
</feature>
<dbReference type="GeneID" id="62196062"/>
<accession>A0A875S6F0</accession>
<keyword evidence="2" id="KW-0677">Repeat</keyword>